<proteinExistence type="predicted"/>
<evidence type="ECO:0000313" key="4">
    <source>
        <dbReference type="Proteomes" id="UP000265566"/>
    </source>
</evidence>
<keyword evidence="1" id="KW-0732">Signal</keyword>
<evidence type="ECO:0000313" key="3">
    <source>
        <dbReference type="EMBL" id="RHN41349.1"/>
    </source>
</evidence>
<dbReference type="InterPro" id="IPR009810">
    <property type="entry name" value="Nodulin_late_dom"/>
</dbReference>
<dbReference type="Pfam" id="PF07127">
    <property type="entry name" value="Nodulin_late"/>
    <property type="match status" value="1"/>
</dbReference>
<feature type="domain" description="Late nodulin" evidence="2">
    <location>
        <begin position="1"/>
        <end position="50"/>
    </location>
</feature>
<comment type="caution">
    <text evidence="3">The sequence shown here is derived from an EMBL/GenBank/DDBJ whole genome shotgun (WGS) entry which is preliminary data.</text>
</comment>
<evidence type="ECO:0000256" key="1">
    <source>
        <dbReference type="SAM" id="SignalP"/>
    </source>
</evidence>
<dbReference type="EMBL" id="PSQE01000008">
    <property type="protein sequence ID" value="RHN41349.1"/>
    <property type="molecule type" value="Genomic_DNA"/>
</dbReference>
<dbReference type="AlphaFoldDB" id="A0A396GJQ1"/>
<dbReference type="Proteomes" id="UP000265566">
    <property type="component" value="Chromosome 8"/>
</dbReference>
<feature type="signal peptide" evidence="1">
    <location>
        <begin position="1"/>
        <end position="24"/>
    </location>
</feature>
<protein>
    <submittedName>
        <fullName evidence="3">Putative Late nodulin</fullName>
    </submittedName>
</protein>
<dbReference type="Gramene" id="rna47661">
    <property type="protein sequence ID" value="RHN41349.1"/>
    <property type="gene ID" value="gene47661"/>
</dbReference>
<dbReference type="GO" id="GO:0046872">
    <property type="term" value="F:metal ion binding"/>
    <property type="evidence" value="ECO:0007669"/>
    <property type="project" value="InterPro"/>
</dbReference>
<feature type="chain" id="PRO_5017206974" evidence="1">
    <location>
        <begin position="25"/>
        <end position="59"/>
    </location>
</feature>
<accession>A0A396GJQ1</accession>
<reference evidence="4" key="1">
    <citation type="journal article" date="2018" name="Nat. Plants">
        <title>Whole-genome landscape of Medicago truncatula symbiotic genes.</title>
        <authorList>
            <person name="Pecrix Y."/>
            <person name="Staton S.E."/>
            <person name="Sallet E."/>
            <person name="Lelandais-Briere C."/>
            <person name="Moreau S."/>
            <person name="Carrere S."/>
            <person name="Blein T."/>
            <person name="Jardinaud M.F."/>
            <person name="Latrasse D."/>
            <person name="Zouine M."/>
            <person name="Zahm M."/>
            <person name="Kreplak J."/>
            <person name="Mayjonade B."/>
            <person name="Satge C."/>
            <person name="Perez M."/>
            <person name="Cauet S."/>
            <person name="Marande W."/>
            <person name="Chantry-Darmon C."/>
            <person name="Lopez-Roques C."/>
            <person name="Bouchez O."/>
            <person name="Berard A."/>
            <person name="Debelle F."/>
            <person name="Munos S."/>
            <person name="Bendahmane A."/>
            <person name="Berges H."/>
            <person name="Niebel A."/>
            <person name="Buitink J."/>
            <person name="Frugier F."/>
            <person name="Benhamed M."/>
            <person name="Crespi M."/>
            <person name="Gouzy J."/>
            <person name="Gamas P."/>
        </authorList>
    </citation>
    <scope>NUCLEOTIDE SEQUENCE [LARGE SCALE GENOMIC DNA]</scope>
    <source>
        <strain evidence="4">cv. Jemalong A17</strain>
    </source>
</reference>
<sequence length="59" mass="6923">MDLVHMFVYAFIIFLSIPLPPARSDFPCKTKDDCAQQIDYIAECIIGFCRYFTPFEHPF</sequence>
<evidence type="ECO:0000259" key="2">
    <source>
        <dbReference type="Pfam" id="PF07127"/>
    </source>
</evidence>
<organism evidence="3 4">
    <name type="scientific">Medicago truncatula</name>
    <name type="common">Barrel medic</name>
    <name type="synonym">Medicago tribuloides</name>
    <dbReference type="NCBI Taxonomy" id="3880"/>
    <lineage>
        <taxon>Eukaryota</taxon>
        <taxon>Viridiplantae</taxon>
        <taxon>Streptophyta</taxon>
        <taxon>Embryophyta</taxon>
        <taxon>Tracheophyta</taxon>
        <taxon>Spermatophyta</taxon>
        <taxon>Magnoliopsida</taxon>
        <taxon>eudicotyledons</taxon>
        <taxon>Gunneridae</taxon>
        <taxon>Pentapetalae</taxon>
        <taxon>rosids</taxon>
        <taxon>fabids</taxon>
        <taxon>Fabales</taxon>
        <taxon>Fabaceae</taxon>
        <taxon>Papilionoideae</taxon>
        <taxon>50 kb inversion clade</taxon>
        <taxon>NPAAA clade</taxon>
        <taxon>Hologalegina</taxon>
        <taxon>IRL clade</taxon>
        <taxon>Trifolieae</taxon>
        <taxon>Medicago</taxon>
    </lineage>
</organism>
<gene>
    <name evidence="3" type="ORF">MtrunA17_Chr8g0365141</name>
</gene>
<name>A0A396GJQ1_MEDTR</name>